<evidence type="ECO:0000256" key="1">
    <source>
        <dbReference type="SAM" id="MobiDB-lite"/>
    </source>
</evidence>
<evidence type="ECO:0000313" key="3">
    <source>
        <dbReference type="Proteomes" id="UP000823775"/>
    </source>
</evidence>
<proteinExistence type="predicted"/>
<feature type="region of interest" description="Disordered" evidence="1">
    <location>
        <begin position="1"/>
        <end position="25"/>
    </location>
</feature>
<keyword evidence="3" id="KW-1185">Reference proteome</keyword>
<name>A0ABS8WKY8_DATST</name>
<accession>A0ABS8WKY8</accession>
<reference evidence="2 3" key="1">
    <citation type="journal article" date="2021" name="BMC Genomics">
        <title>Datura genome reveals duplications of psychoactive alkaloid biosynthetic genes and high mutation rate following tissue culture.</title>
        <authorList>
            <person name="Rajewski A."/>
            <person name="Carter-House D."/>
            <person name="Stajich J."/>
            <person name="Litt A."/>
        </authorList>
    </citation>
    <scope>NUCLEOTIDE SEQUENCE [LARGE SCALE GENOMIC DNA]</scope>
    <source>
        <strain evidence="2">AR-01</strain>
    </source>
</reference>
<comment type="caution">
    <text evidence="2">The sequence shown here is derived from an EMBL/GenBank/DDBJ whole genome shotgun (WGS) entry which is preliminary data.</text>
</comment>
<feature type="compositionally biased region" description="Polar residues" evidence="1">
    <location>
        <begin position="1"/>
        <end position="19"/>
    </location>
</feature>
<sequence length="104" mass="11688">MSTKDNNESIIKNDNSSVKSSRDEDFKDPVQIAFKSGASLRQISLAKNEVNINVVTRSQFVAISRINKDKPCDFGEEVKVNADVFRQVDVVMFLQEEQGCSETE</sequence>
<protein>
    <submittedName>
        <fullName evidence="2">Uncharacterized protein</fullName>
    </submittedName>
</protein>
<gene>
    <name evidence="2" type="ORF">HAX54_050004</name>
</gene>
<evidence type="ECO:0000313" key="2">
    <source>
        <dbReference type="EMBL" id="MCE3051503.1"/>
    </source>
</evidence>
<dbReference type="EMBL" id="JACEIK010008660">
    <property type="protein sequence ID" value="MCE3051503.1"/>
    <property type="molecule type" value="Genomic_DNA"/>
</dbReference>
<organism evidence="2 3">
    <name type="scientific">Datura stramonium</name>
    <name type="common">Jimsonweed</name>
    <name type="synonym">Common thornapple</name>
    <dbReference type="NCBI Taxonomy" id="4076"/>
    <lineage>
        <taxon>Eukaryota</taxon>
        <taxon>Viridiplantae</taxon>
        <taxon>Streptophyta</taxon>
        <taxon>Embryophyta</taxon>
        <taxon>Tracheophyta</taxon>
        <taxon>Spermatophyta</taxon>
        <taxon>Magnoliopsida</taxon>
        <taxon>eudicotyledons</taxon>
        <taxon>Gunneridae</taxon>
        <taxon>Pentapetalae</taxon>
        <taxon>asterids</taxon>
        <taxon>lamiids</taxon>
        <taxon>Solanales</taxon>
        <taxon>Solanaceae</taxon>
        <taxon>Solanoideae</taxon>
        <taxon>Datureae</taxon>
        <taxon>Datura</taxon>
    </lineage>
</organism>
<dbReference type="Proteomes" id="UP000823775">
    <property type="component" value="Unassembled WGS sequence"/>
</dbReference>